<dbReference type="Pfam" id="PF00067">
    <property type="entry name" value="p450"/>
    <property type="match status" value="1"/>
</dbReference>
<name>A0A1H9XKR5_9PSEU</name>
<keyword evidence="9" id="KW-1185">Reference proteome</keyword>
<evidence type="ECO:0000256" key="2">
    <source>
        <dbReference type="ARBA" id="ARBA00022617"/>
    </source>
</evidence>
<keyword evidence="2 7" id="KW-0349">Heme</keyword>
<evidence type="ECO:0000256" key="4">
    <source>
        <dbReference type="ARBA" id="ARBA00023002"/>
    </source>
</evidence>
<protein>
    <submittedName>
        <fullName evidence="8">Cytochrome P450</fullName>
    </submittedName>
</protein>
<evidence type="ECO:0000313" key="9">
    <source>
        <dbReference type="Proteomes" id="UP000199028"/>
    </source>
</evidence>
<dbReference type="EMBL" id="FOFT01000015">
    <property type="protein sequence ID" value="SES46712.1"/>
    <property type="molecule type" value="Genomic_DNA"/>
</dbReference>
<keyword evidence="4 7" id="KW-0560">Oxidoreductase</keyword>
<dbReference type="PANTHER" id="PTHR46696">
    <property type="entry name" value="P450, PUTATIVE (EUROFUNG)-RELATED"/>
    <property type="match status" value="1"/>
</dbReference>
<dbReference type="SUPFAM" id="SSF48264">
    <property type="entry name" value="Cytochrome P450"/>
    <property type="match status" value="1"/>
</dbReference>
<dbReference type="AlphaFoldDB" id="A0A1H9XKR5"/>
<dbReference type="OrthoDB" id="3666864at2"/>
<sequence length="400" mass="43510">MSNLLTGGDLRARDHHRIEDDAREEGPLHLVTLPNGVRMQVVTVGLELTRQLLTDQRLSKDSAKLQREIKRQLAERGSAQENLAGLFGPSMLNSDNPQHARLRALAVKAFNGKAVQQLAPRIEEISAELVTGLAEGEEIDLVKELAVPMPMHVIGEVLGLPAEDRARVRTLIETMMSMEPAVSQPASDELGGYFHGLLTSNGLDSRSLFGVLATAADDDGDHLSHDELMAMAFLLVVAGHETSAGLIANVAHDALDNGLWRKAAEDPELVPRLVEETLRHNSPVRSATHRIATEPVEIGGVTIPENTLLLINLGAAGRCPQAHEKADEYRLDRETTGHATFGHGPHFCLGSALARLETETVLRHLTSRFPRTVYAGGEQPEVTHNDIMASLKSLPVVLMR</sequence>
<dbReference type="InterPro" id="IPR001128">
    <property type="entry name" value="Cyt_P450"/>
</dbReference>
<dbReference type="InterPro" id="IPR002397">
    <property type="entry name" value="Cyt_P450_B"/>
</dbReference>
<dbReference type="GO" id="GO:0005506">
    <property type="term" value="F:iron ion binding"/>
    <property type="evidence" value="ECO:0007669"/>
    <property type="project" value="InterPro"/>
</dbReference>
<dbReference type="Gene3D" id="1.10.630.10">
    <property type="entry name" value="Cytochrome P450"/>
    <property type="match status" value="1"/>
</dbReference>
<dbReference type="GO" id="GO:0004497">
    <property type="term" value="F:monooxygenase activity"/>
    <property type="evidence" value="ECO:0007669"/>
    <property type="project" value="UniProtKB-KW"/>
</dbReference>
<evidence type="ECO:0000256" key="6">
    <source>
        <dbReference type="ARBA" id="ARBA00023033"/>
    </source>
</evidence>
<gene>
    <name evidence="8" type="ORF">SAMN05216195_115193</name>
</gene>
<evidence type="ECO:0000256" key="5">
    <source>
        <dbReference type="ARBA" id="ARBA00023004"/>
    </source>
</evidence>
<dbReference type="PANTHER" id="PTHR46696:SF1">
    <property type="entry name" value="CYTOCHROME P450 YJIB-RELATED"/>
    <property type="match status" value="1"/>
</dbReference>
<evidence type="ECO:0000256" key="3">
    <source>
        <dbReference type="ARBA" id="ARBA00022723"/>
    </source>
</evidence>
<organism evidence="8 9">
    <name type="scientific">Lentzea flaviverrucosa</name>
    <dbReference type="NCBI Taxonomy" id="200379"/>
    <lineage>
        <taxon>Bacteria</taxon>
        <taxon>Bacillati</taxon>
        <taxon>Actinomycetota</taxon>
        <taxon>Actinomycetes</taxon>
        <taxon>Pseudonocardiales</taxon>
        <taxon>Pseudonocardiaceae</taxon>
        <taxon>Lentzea</taxon>
    </lineage>
</organism>
<reference evidence="9" key="1">
    <citation type="submission" date="2016-10" db="EMBL/GenBank/DDBJ databases">
        <authorList>
            <person name="Varghese N."/>
            <person name="Submissions S."/>
        </authorList>
    </citation>
    <scope>NUCLEOTIDE SEQUENCE [LARGE SCALE GENOMIC DNA]</scope>
    <source>
        <strain evidence="9">CGMCC 4.578</strain>
    </source>
</reference>
<dbReference type="Proteomes" id="UP000199028">
    <property type="component" value="Unassembled WGS sequence"/>
</dbReference>
<proteinExistence type="inferred from homology"/>
<evidence type="ECO:0000256" key="7">
    <source>
        <dbReference type="RuleBase" id="RU000461"/>
    </source>
</evidence>
<dbReference type="FunFam" id="1.10.630.10:FF:000018">
    <property type="entry name" value="Cytochrome P450 monooxygenase"/>
    <property type="match status" value="1"/>
</dbReference>
<keyword evidence="5 7" id="KW-0408">Iron</keyword>
<evidence type="ECO:0000256" key="1">
    <source>
        <dbReference type="ARBA" id="ARBA00010617"/>
    </source>
</evidence>
<dbReference type="InterPro" id="IPR036396">
    <property type="entry name" value="Cyt_P450_sf"/>
</dbReference>
<dbReference type="PROSITE" id="PS00086">
    <property type="entry name" value="CYTOCHROME_P450"/>
    <property type="match status" value="1"/>
</dbReference>
<dbReference type="RefSeq" id="WP_090070854.1">
    <property type="nucleotide sequence ID" value="NZ_FOFT01000015.1"/>
</dbReference>
<dbReference type="InterPro" id="IPR017972">
    <property type="entry name" value="Cyt_P450_CS"/>
</dbReference>
<keyword evidence="3 7" id="KW-0479">Metal-binding</keyword>
<comment type="similarity">
    <text evidence="1 7">Belongs to the cytochrome P450 family.</text>
</comment>
<dbReference type="GO" id="GO:0016705">
    <property type="term" value="F:oxidoreductase activity, acting on paired donors, with incorporation or reduction of molecular oxygen"/>
    <property type="evidence" value="ECO:0007669"/>
    <property type="project" value="InterPro"/>
</dbReference>
<accession>A0A1H9XKR5</accession>
<evidence type="ECO:0000313" key="8">
    <source>
        <dbReference type="EMBL" id="SES46712.1"/>
    </source>
</evidence>
<dbReference type="GO" id="GO:0020037">
    <property type="term" value="F:heme binding"/>
    <property type="evidence" value="ECO:0007669"/>
    <property type="project" value="InterPro"/>
</dbReference>
<dbReference type="PRINTS" id="PR00359">
    <property type="entry name" value="BP450"/>
</dbReference>
<keyword evidence="6 7" id="KW-0503">Monooxygenase</keyword>